<comment type="caution">
    <text evidence="1">The sequence shown here is derived from an EMBL/GenBank/DDBJ whole genome shotgun (WGS) entry which is preliminary data.</text>
</comment>
<proteinExistence type="predicted"/>
<gene>
    <name evidence="1" type="ORF">ACHKAR_11905</name>
</gene>
<reference evidence="1 2" key="1">
    <citation type="journal article" date="2013" name="Int. J. Syst. Evol. Microbiol.">
        <title>Marinoscillum luteum sp. nov., isolated from marine sediment.</title>
        <authorList>
            <person name="Cha I.T."/>
            <person name="Park S.J."/>
            <person name="Kim S.J."/>
            <person name="Kim J.G."/>
            <person name="Jung M.Y."/>
            <person name="Shin K.S."/>
            <person name="Kwon K.K."/>
            <person name="Yang S.H."/>
            <person name="Seo Y.S."/>
            <person name="Rhee S.K."/>
        </authorList>
    </citation>
    <scope>NUCLEOTIDE SEQUENCE [LARGE SCALE GENOMIC DNA]</scope>
    <source>
        <strain evidence="1 2">KCTC 23939</strain>
    </source>
</reference>
<dbReference type="RefSeq" id="WP_395417559.1">
    <property type="nucleotide sequence ID" value="NZ_JBIPKE010000017.1"/>
</dbReference>
<name>A0ABW7N9A9_9BACT</name>
<dbReference type="EMBL" id="JBIPKE010000017">
    <property type="protein sequence ID" value="MFH6984148.1"/>
    <property type="molecule type" value="Genomic_DNA"/>
</dbReference>
<accession>A0ABW7N9A9</accession>
<evidence type="ECO:0008006" key="3">
    <source>
        <dbReference type="Google" id="ProtNLM"/>
    </source>
</evidence>
<evidence type="ECO:0000313" key="1">
    <source>
        <dbReference type="EMBL" id="MFH6984148.1"/>
    </source>
</evidence>
<organism evidence="1 2">
    <name type="scientific">Marinoscillum luteum</name>
    <dbReference type="NCBI Taxonomy" id="861051"/>
    <lineage>
        <taxon>Bacteria</taxon>
        <taxon>Pseudomonadati</taxon>
        <taxon>Bacteroidota</taxon>
        <taxon>Cytophagia</taxon>
        <taxon>Cytophagales</taxon>
        <taxon>Reichenbachiellaceae</taxon>
        <taxon>Marinoscillum</taxon>
    </lineage>
</organism>
<keyword evidence="2" id="KW-1185">Reference proteome</keyword>
<evidence type="ECO:0000313" key="2">
    <source>
        <dbReference type="Proteomes" id="UP001610063"/>
    </source>
</evidence>
<protein>
    <recommendedName>
        <fullName evidence="3">Outer membrane protein beta-barrel domain-containing protein</fullName>
    </recommendedName>
</protein>
<dbReference type="Proteomes" id="UP001610063">
    <property type="component" value="Unassembled WGS sequence"/>
</dbReference>
<sequence>MKKVILAMTALLLLMHPERGRASTGDTVVIELNNKSKILVYTEDRVALKDLEQYDLNKMIKDLNSALRSSKIEKIELQDDNGKKYLKDTTIIFGEGSSAKTKIKIGNMELLVDADEWEDLDDEWDDDLPVRKYHYEEESIDRTRHYFNIDFGLNNWMEGNSFPDENNAPYAVKPWGSWYFGLNSVNRTWVTGPLFLDWGMGVSWYNWKMQEAATLIEKGDTRIEFNAPPASYSSIKSKLSAPYLNVTMVPMLDFAKGRRKVKNLERGSINFRTYKKQGIRFGAGGYAGYRLGGSTKYVYTENNKREKDKNSGNYYLTNFRYGIRAQVGYKGLDLFAMYDLNEVFASDRGPAGSQGMNAITFGITL</sequence>